<name>A0A1M6LEC0_9BACT</name>
<gene>
    <name evidence="1" type="ORF">SAMN02745181_2373</name>
</gene>
<dbReference type="STRING" id="1123071.SAMN02745181_2373"/>
<dbReference type="InParanoid" id="A0A1M6LEC0"/>
<evidence type="ECO:0000313" key="1">
    <source>
        <dbReference type="EMBL" id="SHJ69527.1"/>
    </source>
</evidence>
<proteinExistence type="predicted"/>
<evidence type="ECO:0000313" key="2">
    <source>
        <dbReference type="Proteomes" id="UP000184510"/>
    </source>
</evidence>
<keyword evidence="2" id="KW-1185">Reference proteome</keyword>
<dbReference type="AlphaFoldDB" id="A0A1M6LEC0"/>
<reference evidence="1 2" key="1">
    <citation type="submission" date="2016-11" db="EMBL/GenBank/DDBJ databases">
        <authorList>
            <person name="Jaros S."/>
            <person name="Januszkiewicz K."/>
            <person name="Wedrychowicz H."/>
        </authorList>
    </citation>
    <scope>NUCLEOTIDE SEQUENCE [LARGE SCALE GENOMIC DNA]</scope>
    <source>
        <strain evidence="1 2">DSM 18772</strain>
    </source>
</reference>
<sequence length="380" mass="43510">MEWQPWIFTSLLTASLCVSCATQEVDRSMGKHSEHEGRVYSREVMAQSPFKPVKLSWGQARELMKERNPHYRSAALSYNRATTSTSLVKNFSTHMGGSIEDTVKGIVNPKDLAQTFKEPSVGLPKQLSSISSLKDVSHKMAQEEWELKEKEVIAEKKMREQIVDLQLLFRRSAVIEKHMSWVEDAKSKKELDAEAKKELAKFEAKLKADRKAWLGEVRDYFNAEYFDVQFVQGDNDMPDYRNIAEPDFAQWQRWGMLSRVESLAGALKKEHEKSKPAIPGTDVLKDKLSMMVNDGDTKLDAELDTQSVRNSVRTLIRSWRGMKVAQNEADVLRREIKPLQSSAGASKTLVSKMSKIYSLELTEVKHAKEVWMMDERCWAD</sequence>
<dbReference type="Proteomes" id="UP000184510">
    <property type="component" value="Unassembled WGS sequence"/>
</dbReference>
<accession>A0A1M6LEC0</accession>
<dbReference type="EMBL" id="FQYR01000004">
    <property type="protein sequence ID" value="SHJ69527.1"/>
    <property type="molecule type" value="Genomic_DNA"/>
</dbReference>
<organism evidence="1 2">
    <name type="scientific">Rubritalea squalenifaciens DSM 18772</name>
    <dbReference type="NCBI Taxonomy" id="1123071"/>
    <lineage>
        <taxon>Bacteria</taxon>
        <taxon>Pseudomonadati</taxon>
        <taxon>Verrucomicrobiota</taxon>
        <taxon>Verrucomicrobiia</taxon>
        <taxon>Verrucomicrobiales</taxon>
        <taxon>Rubritaleaceae</taxon>
        <taxon>Rubritalea</taxon>
    </lineage>
</organism>
<protein>
    <submittedName>
        <fullName evidence="1">Uncharacterized protein</fullName>
    </submittedName>
</protein>